<accession>A0A8I6AFE6</accession>
<dbReference type="Ensembl" id="ENSRNOT00000114878.2">
    <property type="protein sequence ID" value="ENSRNOP00000092968.1"/>
    <property type="gene ID" value="ENSRNOG00000072061.1"/>
</dbReference>
<dbReference type="PANTHER" id="PTHR15141">
    <property type="entry name" value="TRANSCRIPTION ELONGATION FACTOR B POLYPEPTIDE 3"/>
    <property type="match status" value="1"/>
</dbReference>
<sequence length="473" mass="51457">MEPGSQAGALQEILDCLCRESDPGKIYKTLKKLSSVPILCDSLAEIGFRKTIKTLKNQQLLLPFVKDLVDKWSPGFVLGPQQEQDSLDFGLLRSHRTAHQSTGLEETNQEQIFQTPRSPSLDPAENRSSEQQPAVRDPGQVPPPCKRKSELPWLEEARRPPAKILRGDSQVSKVQSPMADCASPDSRCSGKTCLAVDGVPQPSSSQLDGEASPRGWYLRKNNKTPVYSGCLPADSCPQESHPGLLGKPSAGIRNASLGQSAQEETEPGQSKEKTQCQTQTSKQRPSLTKPSAHLCLQESQEERLQALRARIQSSMAKRLQGRQTTMISFHTQHKSPGQQGELGPRRGDTVPTSHSLPEAPAHPGSQKLSCLPSGAKGPKKAPAKRPAPLMAKALRDYSRGSTQTEWLMLSTVTIPATPGTGKDWAYTLSPGRTGTEHTVVVKFQTHSTAPFSGVFTVPLDKIFQPEPLSHGKL</sequence>
<dbReference type="GlyGen" id="A0A8I6AFE6">
    <property type="glycosylation" value="1 site"/>
</dbReference>
<evidence type="ECO:0000256" key="1">
    <source>
        <dbReference type="SAM" id="MobiDB-lite"/>
    </source>
</evidence>
<dbReference type="Reactome" id="R-RNO-112382">
    <property type="pathway name" value="Formation of RNA Pol II elongation complex"/>
</dbReference>
<keyword evidence="3" id="KW-1185">Reference proteome</keyword>
<dbReference type="OMA" id="HCHAKEA"/>
<feature type="compositionally biased region" description="Polar residues" evidence="1">
    <location>
        <begin position="99"/>
        <end position="118"/>
    </location>
</feature>
<reference evidence="2" key="2">
    <citation type="submission" date="2025-08" db="UniProtKB">
        <authorList>
            <consortium name="Ensembl"/>
        </authorList>
    </citation>
    <scope>IDENTIFICATION</scope>
    <source>
        <strain evidence="2">Brown Norway</strain>
    </source>
</reference>
<feature type="region of interest" description="Disordered" evidence="1">
    <location>
        <begin position="232"/>
        <end position="294"/>
    </location>
</feature>
<proteinExistence type="predicted"/>
<dbReference type="Proteomes" id="UP000002494">
    <property type="component" value="Chromosome 16"/>
</dbReference>
<dbReference type="AlphaFoldDB" id="A0A8I6AFE6"/>
<protein>
    <submittedName>
        <fullName evidence="2">Uncharacterized protein</fullName>
    </submittedName>
</protein>
<dbReference type="InterPro" id="IPR051870">
    <property type="entry name" value="Elongin-A_domain"/>
</dbReference>
<gene>
    <name evidence="4" type="primary">Eloa2l</name>
</gene>
<dbReference type="AGR" id="RGD:1586821"/>
<dbReference type="GeneTree" id="ENSGT00390000002428"/>
<dbReference type="PANTHER" id="PTHR15141:SF75">
    <property type="entry name" value="ELONGIN-A"/>
    <property type="match status" value="1"/>
</dbReference>
<name>A0A8I6AFE6_RAT</name>
<evidence type="ECO:0000313" key="4">
    <source>
        <dbReference type="RGD" id="1586821"/>
    </source>
</evidence>
<organism evidence="2 3">
    <name type="scientific">Rattus norvegicus</name>
    <name type="common">Rat</name>
    <dbReference type="NCBI Taxonomy" id="10116"/>
    <lineage>
        <taxon>Eukaryota</taxon>
        <taxon>Metazoa</taxon>
        <taxon>Chordata</taxon>
        <taxon>Craniata</taxon>
        <taxon>Vertebrata</taxon>
        <taxon>Euteleostomi</taxon>
        <taxon>Mammalia</taxon>
        <taxon>Eutheria</taxon>
        <taxon>Euarchontoglires</taxon>
        <taxon>Glires</taxon>
        <taxon>Rodentia</taxon>
        <taxon>Myomorpha</taxon>
        <taxon>Muroidea</taxon>
        <taxon>Muridae</taxon>
        <taxon>Murinae</taxon>
        <taxon>Rattus</taxon>
    </lineage>
</organism>
<reference evidence="2" key="1">
    <citation type="submission" date="2024-01" db="EMBL/GenBank/DDBJ databases">
        <title>GRCr8: a new rat reference genome assembly contstructed from accurate long reads and long range scaffolding.</title>
        <authorList>
            <person name="Doris P.A."/>
            <person name="Kalbfleisch T."/>
            <person name="Li K."/>
            <person name="Howe K."/>
            <person name="Wood J."/>
        </authorList>
    </citation>
    <scope>NUCLEOTIDE SEQUENCE [LARGE SCALE GENOMIC DNA]</scope>
    <source>
        <strain evidence="2">Brown Norway</strain>
    </source>
</reference>
<dbReference type="Reactome" id="R-RNO-75955">
    <property type="pathway name" value="RNA Polymerase II Transcription Elongation"/>
</dbReference>
<feature type="region of interest" description="Disordered" evidence="1">
    <location>
        <begin position="331"/>
        <end position="385"/>
    </location>
</feature>
<dbReference type="RGD" id="1586821">
    <property type="gene designation" value="Eloa2l"/>
</dbReference>
<dbReference type="Reactome" id="R-RNO-6796648">
    <property type="pathway name" value="TP53 Regulates Transcription of DNA Repair Genes"/>
</dbReference>
<evidence type="ECO:0000313" key="2">
    <source>
        <dbReference type="Ensembl" id="ENSRNOP00000092968.1"/>
    </source>
</evidence>
<dbReference type="Reactome" id="R-RNO-674695">
    <property type="pathway name" value="RNA Polymerase II Pre-transcription Events"/>
</dbReference>
<feature type="region of interest" description="Disordered" evidence="1">
    <location>
        <begin position="98"/>
        <end position="219"/>
    </location>
</feature>
<reference evidence="2" key="3">
    <citation type="submission" date="2025-09" db="UniProtKB">
        <authorList>
            <consortium name="Ensembl"/>
        </authorList>
    </citation>
    <scope>IDENTIFICATION</scope>
    <source>
        <strain evidence="2">Brown Norway</strain>
    </source>
</reference>
<feature type="compositionally biased region" description="Polar residues" evidence="1">
    <location>
        <begin position="275"/>
        <end position="289"/>
    </location>
</feature>
<feature type="compositionally biased region" description="Basic and acidic residues" evidence="1">
    <location>
        <begin position="147"/>
        <end position="159"/>
    </location>
</feature>
<evidence type="ECO:0000313" key="3">
    <source>
        <dbReference type="Proteomes" id="UP000002494"/>
    </source>
</evidence>